<evidence type="ECO:0000256" key="1">
    <source>
        <dbReference type="ARBA" id="ARBA00004515"/>
    </source>
</evidence>
<evidence type="ECO:0000256" key="11">
    <source>
        <dbReference type="ARBA" id="ARBA00044190"/>
    </source>
</evidence>
<keyword evidence="5" id="KW-0328">Glycosyltransferase</keyword>
<dbReference type="GO" id="GO:0008713">
    <property type="term" value="F:ADP-heptose-lipopolysaccharide heptosyltransferase activity"/>
    <property type="evidence" value="ECO:0007669"/>
    <property type="project" value="TreeGrafter"/>
</dbReference>
<dbReference type="InterPro" id="IPR051199">
    <property type="entry name" value="LPS_LOS_Heptosyltrfase"/>
</dbReference>
<reference evidence="14" key="1">
    <citation type="submission" date="2024-05" db="EMBL/GenBank/DDBJ databases">
        <title>Campylobacter coli isolated from environmental waters in Slovenia.</title>
        <authorList>
            <person name="Zautner A.E."/>
            <person name="Bunk B."/>
            <person name="Riedel T."/>
            <person name="Sproeer C."/>
        </authorList>
    </citation>
    <scope>NUCLEOTIDE SEQUENCE</scope>
    <source>
        <strain evidence="14">CCS1377</strain>
    </source>
</reference>
<evidence type="ECO:0000256" key="8">
    <source>
        <dbReference type="ARBA" id="ARBA00023136"/>
    </source>
</evidence>
<comment type="subcellular location">
    <subcellularLocation>
        <location evidence="1">Cell inner membrane</location>
        <topology evidence="1">Peripheral membrane protein</topology>
        <orientation evidence="1">Cytoplasmic side</orientation>
    </subcellularLocation>
</comment>
<comment type="catalytic activity">
    <reaction evidence="13">
        <text>an alpha-Kdo-(2-&gt;4)-alpha-Kdo-(2-&gt;6)-lipid A + ADP-L-glycero-beta-D-manno-heptose = an L-alpha-D-Hep-(1-&gt;5)-[alpha-Kdo-(2-&gt;4)]-alpha-Kdo-(2-&gt;6)-lipid A + ADP + H(+)</text>
        <dbReference type="Rhea" id="RHEA:74067"/>
        <dbReference type="ChEBI" id="CHEBI:15378"/>
        <dbReference type="ChEBI" id="CHEBI:61506"/>
        <dbReference type="ChEBI" id="CHEBI:176431"/>
        <dbReference type="ChEBI" id="CHEBI:193068"/>
        <dbReference type="ChEBI" id="CHEBI:456216"/>
        <dbReference type="EC" id="2.4.99.23"/>
    </reaction>
</comment>
<dbReference type="PANTHER" id="PTHR30160:SF19">
    <property type="entry name" value="LIPOPOLYSACCHARIDE HEPTOSYLTRANSFERASE 1"/>
    <property type="match status" value="1"/>
</dbReference>
<keyword evidence="6" id="KW-0808">Transferase</keyword>
<keyword evidence="4" id="KW-0997">Cell inner membrane</keyword>
<evidence type="ECO:0000256" key="13">
    <source>
        <dbReference type="ARBA" id="ARBA00049201"/>
    </source>
</evidence>
<comment type="pathway">
    <text evidence="2">Bacterial outer membrane biogenesis; LPS core biosynthesis.</text>
</comment>
<gene>
    <name evidence="14" type="primary">waaC</name>
    <name evidence="14" type="ORF">AAH949_01555</name>
</gene>
<dbReference type="InterPro" id="IPR011908">
    <property type="entry name" value="LipoPS_heptosylTferase-I"/>
</dbReference>
<comment type="similarity">
    <text evidence="9">Belongs to the glycosyltransferase 9 family.</text>
</comment>
<sequence length="341" mass="38861">MKIAIIRLSALGDIIQTSIVLQFIKKINPKASIDWFVDERFKDLLQNHSLIDHIYALPLKDKKIQKTLALILKARKNHYDMILDFQGLIKSALSARMLGSNIFGYDKVGLKEAFASNFYEYKLDISYNENVFIRYLSLTSFAFNQEFTLQDIKFKNPCFKADEELKEKLSTILKLSENQHNILIHVGSSEENKIYPKEKLAILCKLIIDNYPESKIFLAWGNDKELKFAQDLVAFNLIAQNQISILPKLNLQELIAVTKIMDLIIGNDSGPTHLAFAMNKPSITIFGATPSQRNAFATPINKIIDSGKKIPNAKYLDKSDFCISRIDEEDILKLVKELLNG</sequence>
<evidence type="ECO:0000256" key="9">
    <source>
        <dbReference type="ARBA" id="ARBA00043995"/>
    </source>
</evidence>
<protein>
    <recommendedName>
        <fullName evidence="11">Lipopolysaccharide heptosyltransferase 1</fullName>
        <ecNumber evidence="10">2.4.99.23</ecNumber>
    </recommendedName>
    <alternativeName>
        <fullName evidence="12">ADP-heptose:lipopolysaccharide heptosyltransferase I</fullName>
    </alternativeName>
</protein>
<dbReference type="Gene3D" id="3.40.50.2000">
    <property type="entry name" value="Glycogen Phosphorylase B"/>
    <property type="match status" value="2"/>
</dbReference>
<evidence type="ECO:0000256" key="6">
    <source>
        <dbReference type="ARBA" id="ARBA00022679"/>
    </source>
</evidence>
<evidence type="ECO:0000256" key="10">
    <source>
        <dbReference type="ARBA" id="ARBA00044041"/>
    </source>
</evidence>
<dbReference type="RefSeq" id="WP_348518769.1">
    <property type="nucleotide sequence ID" value="NZ_CP155620.1"/>
</dbReference>
<dbReference type="GO" id="GO:0009244">
    <property type="term" value="P:lipopolysaccharide core region biosynthetic process"/>
    <property type="evidence" value="ECO:0007669"/>
    <property type="project" value="InterPro"/>
</dbReference>
<dbReference type="GO" id="GO:0005886">
    <property type="term" value="C:plasma membrane"/>
    <property type="evidence" value="ECO:0007669"/>
    <property type="project" value="UniProtKB-SubCell"/>
</dbReference>
<dbReference type="AlphaFoldDB" id="A0AAU7E819"/>
<proteinExistence type="inferred from homology"/>
<keyword evidence="3" id="KW-1003">Cell membrane</keyword>
<evidence type="ECO:0000256" key="4">
    <source>
        <dbReference type="ARBA" id="ARBA00022519"/>
    </source>
</evidence>
<dbReference type="EMBL" id="CP155620">
    <property type="protein sequence ID" value="XBJ29547.1"/>
    <property type="molecule type" value="Genomic_DNA"/>
</dbReference>
<name>A0AAU7E819_9BACT</name>
<evidence type="ECO:0000256" key="12">
    <source>
        <dbReference type="ARBA" id="ARBA00044330"/>
    </source>
</evidence>
<dbReference type="GO" id="GO:0005829">
    <property type="term" value="C:cytosol"/>
    <property type="evidence" value="ECO:0007669"/>
    <property type="project" value="TreeGrafter"/>
</dbReference>
<organism evidence="14">
    <name type="scientific">Campylobacter sp. CCS1377</name>
    <dbReference type="NCBI Taxonomy" id="3158229"/>
    <lineage>
        <taxon>Bacteria</taxon>
        <taxon>Pseudomonadati</taxon>
        <taxon>Campylobacterota</taxon>
        <taxon>Epsilonproteobacteria</taxon>
        <taxon>Campylobacterales</taxon>
        <taxon>Campylobacteraceae</taxon>
        <taxon>Campylobacter</taxon>
    </lineage>
</organism>
<accession>A0AAU7E819</accession>
<dbReference type="Pfam" id="PF01075">
    <property type="entry name" value="Glyco_transf_9"/>
    <property type="match status" value="1"/>
</dbReference>
<evidence type="ECO:0000256" key="5">
    <source>
        <dbReference type="ARBA" id="ARBA00022676"/>
    </source>
</evidence>
<dbReference type="SUPFAM" id="SSF53756">
    <property type="entry name" value="UDP-Glycosyltransferase/glycogen phosphorylase"/>
    <property type="match status" value="1"/>
</dbReference>
<dbReference type="PANTHER" id="PTHR30160">
    <property type="entry name" value="TETRAACYLDISACCHARIDE 4'-KINASE-RELATED"/>
    <property type="match status" value="1"/>
</dbReference>
<evidence type="ECO:0000313" key="14">
    <source>
        <dbReference type="EMBL" id="XBJ29547.1"/>
    </source>
</evidence>
<evidence type="ECO:0000256" key="2">
    <source>
        <dbReference type="ARBA" id="ARBA00004713"/>
    </source>
</evidence>
<evidence type="ECO:0000256" key="3">
    <source>
        <dbReference type="ARBA" id="ARBA00022475"/>
    </source>
</evidence>
<keyword evidence="7" id="KW-0448">Lipopolysaccharide biosynthesis</keyword>
<evidence type="ECO:0000256" key="7">
    <source>
        <dbReference type="ARBA" id="ARBA00022985"/>
    </source>
</evidence>
<dbReference type="EC" id="2.4.99.23" evidence="10"/>
<dbReference type="InterPro" id="IPR002201">
    <property type="entry name" value="Glyco_trans_9"/>
</dbReference>
<dbReference type="CDD" id="cd03789">
    <property type="entry name" value="GT9_LPS_heptosyltransferase"/>
    <property type="match status" value="1"/>
</dbReference>
<keyword evidence="8" id="KW-0472">Membrane</keyword>
<dbReference type="NCBIfam" id="TIGR02193">
    <property type="entry name" value="heptsyl_trn_I"/>
    <property type="match status" value="1"/>
</dbReference>